<dbReference type="PRINTS" id="PR00019">
    <property type="entry name" value="LEURICHRPT"/>
</dbReference>
<dbReference type="Gene3D" id="3.80.10.10">
    <property type="entry name" value="Ribonuclease Inhibitor"/>
    <property type="match status" value="3"/>
</dbReference>
<sequence>MSSNTRKPIQPRPTKASMLRLQKQQDTGPAASQSKPVKTESKPSTSRTKSTVSASDGVKAFMAQQRARMGTKIEKTEEKPKQKKGNFMTGAERYGGGEVQDDKPRMNTRSIQVIIKQAKSLGKLDISSRGLEQIPDEVLNMYHVDPKSIVIDFSSSGDAWYDNVELTQFIAGDNNLTEVDARLGEEFGALKKLDLRDNRLKHLPSNLYLLQNLTSIFLPYNSFESMPTVLSELKQLRELDLSHNQLKGAITVRSNTIEVLDLSYNDISSIDFTGDSNLIKLNLSHNELEELPCAFRNWIRLQELNVSQNRLMYLFPAAIGHDQATATLNSLIRLNAGNNSILSLVEGDSTKVILPKLVELVLSTNKLSEAGLAALIHTPQLQTLDISSNQLKDIPKSVMELTQLVRLDVRGNQLRTLSYELGKLDQLKMIYCEGNPMRSFTSMSPTQLIESLKSNYNQQQLQEQEDQQPEDTSIAAGHDALEILSQQLERKVNLTQRLDLSNRKLTELPKQELQFQHDIPGTILLDHNELTLFPHSLCGLSNFIVTLVLDHNRLSNFSLSIEGVVFHQLKTLKLNNNRIKTLECSHHVSFPKLEELSLNHNALTTLSNAMADALPSLRVFSASSNKLDKLTEKPFGPKLEVIDLSNNDISALPSGLSTLSSLRELIVFGNRFRVPRPAIVDQGTGAVLEFLRRRHNTFA</sequence>
<dbReference type="Pfam" id="PF13516">
    <property type="entry name" value="LRR_6"/>
    <property type="match status" value="1"/>
</dbReference>
<dbReference type="SUPFAM" id="SSF52058">
    <property type="entry name" value="L domain-like"/>
    <property type="match status" value="2"/>
</dbReference>
<dbReference type="STRING" id="101091.A0A1C7NH53"/>
<dbReference type="SMART" id="SM00365">
    <property type="entry name" value="LRR_SD22"/>
    <property type="match status" value="6"/>
</dbReference>
<dbReference type="InterPro" id="IPR001611">
    <property type="entry name" value="Leu-rich_rpt"/>
</dbReference>
<dbReference type="InterPro" id="IPR050216">
    <property type="entry name" value="LRR_domain-containing"/>
</dbReference>
<keyword evidence="5" id="KW-1185">Reference proteome</keyword>
<dbReference type="OrthoDB" id="660555at2759"/>
<evidence type="ECO:0000313" key="4">
    <source>
        <dbReference type="EMBL" id="OBZ88079.1"/>
    </source>
</evidence>
<dbReference type="Pfam" id="PF13855">
    <property type="entry name" value="LRR_8"/>
    <property type="match status" value="3"/>
</dbReference>
<dbReference type="SMART" id="SM00369">
    <property type="entry name" value="LRR_TYP"/>
    <property type="match status" value="11"/>
</dbReference>
<dbReference type="Pfam" id="PF00560">
    <property type="entry name" value="LRR_1"/>
    <property type="match status" value="2"/>
</dbReference>
<name>A0A1C7NH53_9FUNG</name>
<keyword evidence="1" id="KW-0433">Leucine-rich repeat</keyword>
<dbReference type="SMART" id="SM00368">
    <property type="entry name" value="LRR_RI"/>
    <property type="match status" value="5"/>
</dbReference>
<feature type="region of interest" description="Disordered" evidence="3">
    <location>
        <begin position="1"/>
        <end position="103"/>
    </location>
</feature>
<dbReference type="GO" id="GO:0005737">
    <property type="term" value="C:cytoplasm"/>
    <property type="evidence" value="ECO:0007669"/>
    <property type="project" value="TreeGrafter"/>
</dbReference>
<dbReference type="InParanoid" id="A0A1C7NH53"/>
<organism evidence="4 5">
    <name type="scientific">Choanephora cucurbitarum</name>
    <dbReference type="NCBI Taxonomy" id="101091"/>
    <lineage>
        <taxon>Eukaryota</taxon>
        <taxon>Fungi</taxon>
        <taxon>Fungi incertae sedis</taxon>
        <taxon>Mucoromycota</taxon>
        <taxon>Mucoromycotina</taxon>
        <taxon>Mucoromycetes</taxon>
        <taxon>Mucorales</taxon>
        <taxon>Mucorineae</taxon>
        <taxon>Choanephoraceae</taxon>
        <taxon>Choanephoroideae</taxon>
        <taxon>Choanephora</taxon>
    </lineage>
</organism>
<dbReference type="Proteomes" id="UP000093000">
    <property type="component" value="Unassembled WGS sequence"/>
</dbReference>
<dbReference type="InterPro" id="IPR003591">
    <property type="entry name" value="Leu-rich_rpt_typical-subtyp"/>
</dbReference>
<feature type="compositionally biased region" description="Basic and acidic residues" evidence="3">
    <location>
        <begin position="71"/>
        <end position="80"/>
    </location>
</feature>
<accession>A0A1C7NH53</accession>
<dbReference type="PANTHER" id="PTHR48051">
    <property type="match status" value="1"/>
</dbReference>
<comment type="caution">
    <text evidence="4">The sequence shown here is derived from an EMBL/GenBank/DDBJ whole genome shotgun (WGS) entry which is preliminary data.</text>
</comment>
<dbReference type="PANTHER" id="PTHR48051:SF46">
    <property type="entry name" value="LEUCINE RICH REPEAT-CONTAINING DOMAIN PROTEIN"/>
    <property type="match status" value="1"/>
</dbReference>
<reference evidence="4 5" key="1">
    <citation type="submission" date="2016-03" db="EMBL/GenBank/DDBJ databases">
        <title>Choanephora cucurbitarum.</title>
        <authorList>
            <person name="Min B."/>
            <person name="Park H."/>
            <person name="Park J.-H."/>
            <person name="Shin H.-D."/>
            <person name="Choi I.-G."/>
        </authorList>
    </citation>
    <scope>NUCLEOTIDE SEQUENCE [LARGE SCALE GENOMIC DNA]</scope>
    <source>
        <strain evidence="4 5">KUS-F28377</strain>
    </source>
</reference>
<proteinExistence type="predicted"/>
<protein>
    <submittedName>
        <fullName evidence="4">Leucine-rich repeat-containing protein 40</fullName>
    </submittedName>
</protein>
<feature type="compositionally biased region" description="Polar residues" evidence="3">
    <location>
        <begin position="22"/>
        <end position="54"/>
    </location>
</feature>
<evidence type="ECO:0000256" key="1">
    <source>
        <dbReference type="ARBA" id="ARBA00022614"/>
    </source>
</evidence>
<evidence type="ECO:0000256" key="2">
    <source>
        <dbReference type="ARBA" id="ARBA00022737"/>
    </source>
</evidence>
<dbReference type="EMBL" id="LUGH01000176">
    <property type="protein sequence ID" value="OBZ88079.1"/>
    <property type="molecule type" value="Genomic_DNA"/>
</dbReference>
<keyword evidence="2" id="KW-0677">Repeat</keyword>
<dbReference type="InterPro" id="IPR032675">
    <property type="entry name" value="LRR_dom_sf"/>
</dbReference>
<dbReference type="PROSITE" id="PS51450">
    <property type="entry name" value="LRR"/>
    <property type="match status" value="4"/>
</dbReference>
<evidence type="ECO:0000256" key="3">
    <source>
        <dbReference type="SAM" id="MobiDB-lite"/>
    </source>
</evidence>
<evidence type="ECO:0000313" key="5">
    <source>
        <dbReference type="Proteomes" id="UP000093000"/>
    </source>
</evidence>
<dbReference type="SMART" id="SM00364">
    <property type="entry name" value="LRR_BAC"/>
    <property type="match status" value="8"/>
</dbReference>
<dbReference type="AlphaFoldDB" id="A0A1C7NH53"/>
<gene>
    <name evidence="4" type="primary">LRRC40</name>
    <name evidence="4" type="ORF">A0J61_03871</name>
</gene>